<dbReference type="PATRIC" id="fig|1212489.4.peg.1703"/>
<dbReference type="EMBL" id="LNXY01000020">
    <property type="protein sequence ID" value="KTC87993.1"/>
    <property type="molecule type" value="Genomic_DNA"/>
</dbReference>
<gene>
    <name evidence="3" type="primary">spo</name>
    <name evidence="3" type="ORF">Ldro_1612</name>
</gene>
<dbReference type="AlphaFoldDB" id="A0A0W0SXF4"/>
<evidence type="ECO:0000313" key="4">
    <source>
        <dbReference type="Proteomes" id="UP000054736"/>
    </source>
</evidence>
<sequence>MRRKKPLSTGAEWTFELIQAYDKEIAELAKDFKLDTYPNQIEIISAEQMMDAYASVGMPIGYHHWSFGKHFVGVEKSYKRGQMGLAYELVINSNPCISYLMEENTMAMQALVIAHACYGHNSFFKNNYLFKMWTSADAIIDYLVFARNYISECEERFGIDEVETILDACHALMNYGVDRYKHPTSLSMQEEKIRQQNREIYLQSQVNELWRTIPQGKHVDENGHKKRFPEEPQENILYFIEKNAPLLESWQRELVRIVRKIAQYFYPQGQTKVMNEGWACFWHYTLLHGLYDKGLVTDEFMLEVLQSHTNVIMQPSFNSPYFNGINPYTLGYHMMQDIKRICENPSEEDKHWFPYLANTDWLTSLDLAMRNFKDESFIAQYLSPRLIRDLKLFYIVDDDKNPDLMVGAIHDEHGYQTIRESLSRQYNLGYLEPDIQVYSVDVEGDRSLMLQYAQHNRVPLGTNTQEVLKHLYTLWKFPVTLQAVDLQGQITGEYHCPALPSRKPTAKDTPT</sequence>
<proteinExistence type="predicted"/>
<comment type="caution">
    <text evidence="3">The sequence shown here is derived from an EMBL/GenBank/DDBJ whole genome shotgun (WGS) entry which is preliminary data.</text>
</comment>
<dbReference type="STRING" id="1212489.Ldro_1612"/>
<dbReference type="Pfam" id="PF24755">
    <property type="entry name" value="SpoVR_C"/>
    <property type="match status" value="1"/>
</dbReference>
<accession>A0A0W0SXF4</accession>
<dbReference type="InterPro" id="IPR007390">
    <property type="entry name" value="Spore_V_R"/>
</dbReference>
<organism evidence="3 4">
    <name type="scientific">Legionella drozanskii LLAP-1</name>
    <dbReference type="NCBI Taxonomy" id="1212489"/>
    <lineage>
        <taxon>Bacteria</taxon>
        <taxon>Pseudomonadati</taxon>
        <taxon>Pseudomonadota</taxon>
        <taxon>Gammaproteobacteria</taxon>
        <taxon>Legionellales</taxon>
        <taxon>Legionellaceae</taxon>
        <taxon>Legionella</taxon>
    </lineage>
</organism>
<evidence type="ECO:0000259" key="2">
    <source>
        <dbReference type="Pfam" id="PF24755"/>
    </source>
</evidence>
<reference evidence="3 4" key="1">
    <citation type="submission" date="2015-11" db="EMBL/GenBank/DDBJ databases">
        <title>Genomic analysis of 38 Legionella species identifies large and diverse effector repertoires.</title>
        <authorList>
            <person name="Burstein D."/>
            <person name="Amaro F."/>
            <person name="Zusman T."/>
            <person name="Lifshitz Z."/>
            <person name="Cohen O."/>
            <person name="Gilbert J.A."/>
            <person name="Pupko T."/>
            <person name="Shuman H.A."/>
            <person name="Segal G."/>
        </authorList>
    </citation>
    <scope>NUCLEOTIDE SEQUENCE [LARGE SCALE GENOMIC DNA]</scope>
    <source>
        <strain evidence="3 4">ATCC 700990</strain>
    </source>
</reference>
<dbReference type="OrthoDB" id="9784270at2"/>
<dbReference type="InterPro" id="IPR057270">
    <property type="entry name" value="Ycgb-like"/>
</dbReference>
<dbReference type="Proteomes" id="UP000054736">
    <property type="component" value="Unassembled WGS sequence"/>
</dbReference>
<dbReference type="NCBIfam" id="NF008737">
    <property type="entry name" value="PRK11767.1"/>
    <property type="match status" value="1"/>
</dbReference>
<keyword evidence="4" id="KW-1185">Reference proteome</keyword>
<dbReference type="PANTHER" id="PTHR30029:SF2">
    <property type="entry name" value="STAGE V SPORULATION PROTEIN R"/>
    <property type="match status" value="1"/>
</dbReference>
<dbReference type="Pfam" id="PF04293">
    <property type="entry name" value="SpoVR"/>
    <property type="match status" value="1"/>
</dbReference>
<dbReference type="InterPro" id="IPR057008">
    <property type="entry name" value="SpoVR-like_C"/>
</dbReference>
<evidence type="ECO:0000259" key="1">
    <source>
        <dbReference type="Pfam" id="PF04293"/>
    </source>
</evidence>
<evidence type="ECO:0000313" key="3">
    <source>
        <dbReference type="EMBL" id="KTC87993.1"/>
    </source>
</evidence>
<feature type="domain" description="SpoVR-like C-terminal" evidence="2">
    <location>
        <begin position="433"/>
        <end position="485"/>
    </location>
</feature>
<dbReference type="PANTHER" id="PTHR30029">
    <property type="entry name" value="STAGE V SPORULATION PROTEIN R"/>
    <property type="match status" value="1"/>
</dbReference>
<name>A0A0W0SXF4_9GAMM</name>
<dbReference type="RefSeq" id="WP_058495893.1">
    <property type="nucleotide sequence ID" value="NZ_CAAAIU010000002.1"/>
</dbReference>
<dbReference type="InterPro" id="IPR056174">
    <property type="entry name" value="SpoVR_N"/>
</dbReference>
<protein>
    <submittedName>
        <fullName evidence="3">SpoVR family protein</fullName>
    </submittedName>
</protein>
<feature type="domain" description="SpoVR protein-like N-terminal" evidence="1">
    <location>
        <begin position="12"/>
        <end position="429"/>
    </location>
</feature>